<dbReference type="InterPro" id="IPR056868">
    <property type="entry name" value="Lipocalin_dom_nem"/>
</dbReference>
<dbReference type="Proteomes" id="UP000038045">
    <property type="component" value="Unplaced"/>
</dbReference>
<reference evidence="4" key="1">
    <citation type="submission" date="2017-02" db="UniProtKB">
        <authorList>
            <consortium name="WormBaseParasite"/>
        </authorList>
    </citation>
    <scope>IDENTIFICATION</scope>
</reference>
<evidence type="ECO:0000313" key="3">
    <source>
        <dbReference type="Proteomes" id="UP000038045"/>
    </source>
</evidence>
<dbReference type="STRING" id="131310.A0A0N4Z952"/>
<dbReference type="PANTHER" id="PTHR37437:SF2">
    <property type="entry name" value="LIPOCLN_CYTOSOLIC_FA-BD_DOM DOMAIN-CONTAINING PROTEIN"/>
    <property type="match status" value="1"/>
</dbReference>
<accession>A0A0N4Z952</accession>
<proteinExistence type="predicted"/>
<protein>
    <recommendedName>
        <fullName evidence="2">Lipocalin domain-containing protein</fullName>
    </recommendedName>
</protein>
<evidence type="ECO:0000259" key="2">
    <source>
        <dbReference type="Pfam" id="PF24976"/>
    </source>
</evidence>
<name>A0A0N4Z952_PARTI</name>
<organism evidence="3 4">
    <name type="scientific">Parastrongyloides trichosuri</name>
    <name type="common">Possum-specific nematode worm</name>
    <dbReference type="NCBI Taxonomy" id="131310"/>
    <lineage>
        <taxon>Eukaryota</taxon>
        <taxon>Metazoa</taxon>
        <taxon>Ecdysozoa</taxon>
        <taxon>Nematoda</taxon>
        <taxon>Chromadorea</taxon>
        <taxon>Rhabditida</taxon>
        <taxon>Tylenchina</taxon>
        <taxon>Panagrolaimomorpha</taxon>
        <taxon>Strongyloidoidea</taxon>
        <taxon>Strongyloididae</taxon>
        <taxon>Parastrongyloides</taxon>
    </lineage>
</organism>
<dbReference type="WBParaSite" id="PTRK_0000384300.1">
    <property type="protein sequence ID" value="PTRK_0000384300.1"/>
    <property type="gene ID" value="PTRK_0000384300"/>
</dbReference>
<dbReference type="AlphaFoldDB" id="A0A0N4Z952"/>
<dbReference type="Gene3D" id="2.40.128.20">
    <property type="match status" value="1"/>
</dbReference>
<sequence length="253" mass="28848">MIYLNIFFITLLLIRISSISAKRAIVGIPVPGRTVPAYNIFELYKNSCGKEAANSIVMKNLDIILKHSDAEALTERFYRNLFYAIGELDINKLMGKWYVIIDTPSVHNEKCGVINFEMIDKSNYISTFSIKKYSKLYNDDYVIGGYGEQFGPDPGQILFNFNHPNDSCPYILIKLAELNDDGEHEYMILSQPMKSPTIVLARNPSRFLESYGAEIGQFLEKQGFTNPQLIPNATLEVTKFSECSNFYNYEIPL</sequence>
<feature type="domain" description="Lipocalin" evidence="2">
    <location>
        <begin position="87"/>
        <end position="246"/>
    </location>
</feature>
<keyword evidence="1" id="KW-0732">Signal</keyword>
<dbReference type="Pfam" id="PF24976">
    <property type="entry name" value="Lipocalin_10"/>
    <property type="match status" value="1"/>
</dbReference>
<dbReference type="SUPFAM" id="SSF50814">
    <property type="entry name" value="Lipocalins"/>
    <property type="match status" value="1"/>
</dbReference>
<evidence type="ECO:0000313" key="4">
    <source>
        <dbReference type="WBParaSite" id="PTRK_0000384300.1"/>
    </source>
</evidence>
<feature type="signal peptide" evidence="1">
    <location>
        <begin position="1"/>
        <end position="21"/>
    </location>
</feature>
<feature type="chain" id="PRO_5005891306" description="Lipocalin domain-containing protein" evidence="1">
    <location>
        <begin position="22"/>
        <end position="253"/>
    </location>
</feature>
<evidence type="ECO:0000256" key="1">
    <source>
        <dbReference type="SAM" id="SignalP"/>
    </source>
</evidence>
<keyword evidence="3" id="KW-1185">Reference proteome</keyword>
<dbReference type="InterPro" id="IPR012674">
    <property type="entry name" value="Calycin"/>
</dbReference>
<dbReference type="PANTHER" id="PTHR37437">
    <property type="entry name" value="LIPOCALIN-RELATED PROTEIN-RELATED"/>
    <property type="match status" value="1"/>
</dbReference>